<keyword evidence="7" id="KW-1133">Transmembrane helix</keyword>
<gene>
    <name evidence="9" type="ORF">A6F65_01366</name>
</gene>
<sequence length="330" mass="36884">MLDEIQTLTFLAAALAAFSAFFSGYLILRTRKNTQFEIEEIRWLMRKIAADSANQQALSLPRSASVEDDPFDLQVRSYIHELTGLRNENARLSAKLYELLDQPSQNTARSLNDRDTHEQVQKDLARDINHALKTPLSRLDTASALLEANVLDPLEASQRINNATQLCYYYLNSFRSLSVDYSPGSDTDHLDFNESVRKAIRIYTSDSGKDLGLQLNVPVSVSAVADYYAIATLMPLIENAVEASPDGGEIKVTGKEVDGELRIEISNHFNETPPRNFEDRGVSSKPHKSNEGLGIAIVRAFLDPLLVGDLQFRVQKKEGILTVLVRMKAR</sequence>
<dbReference type="InterPro" id="IPR036890">
    <property type="entry name" value="HATPase_C_sf"/>
</dbReference>
<evidence type="ECO:0000256" key="2">
    <source>
        <dbReference type="ARBA" id="ARBA00012438"/>
    </source>
</evidence>
<dbReference type="OrthoDB" id="9804645at2"/>
<dbReference type="InterPro" id="IPR050980">
    <property type="entry name" value="2C_sensor_his_kinase"/>
</dbReference>
<feature type="transmembrane region" description="Helical" evidence="7">
    <location>
        <begin position="6"/>
        <end position="28"/>
    </location>
</feature>
<keyword evidence="10" id="KW-1185">Reference proteome</keyword>
<keyword evidence="3" id="KW-0597">Phosphoprotein</keyword>
<dbReference type="PANTHER" id="PTHR44936">
    <property type="entry name" value="SENSOR PROTEIN CREC"/>
    <property type="match status" value="1"/>
</dbReference>
<organism evidence="9 10">
    <name type="scientific">Paraurantiacibacter namhicola</name>
    <dbReference type="NCBI Taxonomy" id="645517"/>
    <lineage>
        <taxon>Bacteria</taxon>
        <taxon>Pseudomonadati</taxon>
        <taxon>Pseudomonadota</taxon>
        <taxon>Alphaproteobacteria</taxon>
        <taxon>Sphingomonadales</taxon>
        <taxon>Erythrobacteraceae</taxon>
        <taxon>Paraurantiacibacter</taxon>
    </lineage>
</organism>
<dbReference type="EMBL" id="CP016545">
    <property type="protein sequence ID" value="ANU07672.1"/>
    <property type="molecule type" value="Genomic_DNA"/>
</dbReference>
<dbReference type="STRING" id="645517.A6F65_01366"/>
<proteinExistence type="predicted"/>
<reference evidence="9 10" key="1">
    <citation type="submission" date="2016-07" db="EMBL/GenBank/DDBJ databases">
        <title>Complete genome sequence of Altererythrobacter namhicola JCM 16345T, containing esterase-encoding genes.</title>
        <authorList>
            <person name="Cheng H."/>
            <person name="Wu Y.-H."/>
            <person name="Jian S.-L."/>
            <person name="Huo Y.-Y."/>
            <person name="Wang C.-S."/>
            <person name="Xu X.-W."/>
        </authorList>
    </citation>
    <scope>NUCLEOTIDE SEQUENCE [LARGE SCALE GENOMIC DNA]</scope>
    <source>
        <strain evidence="9 10">JCM 16345</strain>
    </source>
</reference>
<dbReference type="RefSeq" id="WP_157093080.1">
    <property type="nucleotide sequence ID" value="NZ_CP016545.1"/>
</dbReference>
<feature type="domain" description="Histidine kinase/HSP90-like ATPase" evidence="8">
    <location>
        <begin position="235"/>
        <end position="319"/>
    </location>
</feature>
<evidence type="ECO:0000256" key="4">
    <source>
        <dbReference type="ARBA" id="ARBA00022679"/>
    </source>
</evidence>
<keyword evidence="4" id="KW-0808">Transferase</keyword>
<dbReference type="InterPro" id="IPR003661">
    <property type="entry name" value="HisK_dim/P_dom"/>
</dbReference>
<name>A0A1C7D8J0_9SPHN</name>
<dbReference type="InterPro" id="IPR003594">
    <property type="entry name" value="HATPase_dom"/>
</dbReference>
<dbReference type="PANTHER" id="PTHR44936:SF9">
    <property type="entry name" value="SENSOR PROTEIN CREC"/>
    <property type="match status" value="1"/>
</dbReference>
<comment type="catalytic activity">
    <reaction evidence="1">
        <text>ATP + protein L-histidine = ADP + protein N-phospho-L-histidine.</text>
        <dbReference type="EC" id="2.7.13.3"/>
    </reaction>
</comment>
<accession>A0A1C7D8J0</accession>
<dbReference type="SUPFAM" id="SSF55874">
    <property type="entry name" value="ATPase domain of HSP90 chaperone/DNA topoisomerase II/histidine kinase"/>
    <property type="match status" value="1"/>
</dbReference>
<evidence type="ECO:0000256" key="7">
    <source>
        <dbReference type="SAM" id="Phobius"/>
    </source>
</evidence>
<dbReference type="Pfam" id="PF02518">
    <property type="entry name" value="HATPase_c"/>
    <property type="match status" value="1"/>
</dbReference>
<dbReference type="Gene3D" id="3.30.565.10">
    <property type="entry name" value="Histidine kinase-like ATPase, C-terminal domain"/>
    <property type="match status" value="1"/>
</dbReference>
<keyword evidence="7" id="KW-0812">Transmembrane</keyword>
<evidence type="ECO:0000256" key="5">
    <source>
        <dbReference type="ARBA" id="ARBA00022777"/>
    </source>
</evidence>
<dbReference type="KEGG" id="anh:A6F65_01366"/>
<protein>
    <recommendedName>
        <fullName evidence="2">histidine kinase</fullName>
        <ecNumber evidence="2">2.7.13.3</ecNumber>
    </recommendedName>
</protein>
<evidence type="ECO:0000313" key="9">
    <source>
        <dbReference type="EMBL" id="ANU07672.1"/>
    </source>
</evidence>
<evidence type="ECO:0000313" key="10">
    <source>
        <dbReference type="Proteomes" id="UP000092698"/>
    </source>
</evidence>
<keyword evidence="6" id="KW-0902">Two-component regulatory system</keyword>
<evidence type="ECO:0000256" key="3">
    <source>
        <dbReference type="ARBA" id="ARBA00022553"/>
    </source>
</evidence>
<evidence type="ECO:0000256" key="1">
    <source>
        <dbReference type="ARBA" id="ARBA00000085"/>
    </source>
</evidence>
<dbReference type="AlphaFoldDB" id="A0A1C7D8J0"/>
<dbReference type="GO" id="GO:0000155">
    <property type="term" value="F:phosphorelay sensor kinase activity"/>
    <property type="evidence" value="ECO:0007669"/>
    <property type="project" value="InterPro"/>
</dbReference>
<dbReference type="EC" id="2.7.13.3" evidence="2"/>
<dbReference type="CDD" id="cd00082">
    <property type="entry name" value="HisKA"/>
    <property type="match status" value="1"/>
</dbReference>
<evidence type="ECO:0000256" key="6">
    <source>
        <dbReference type="ARBA" id="ARBA00023012"/>
    </source>
</evidence>
<dbReference type="Proteomes" id="UP000092698">
    <property type="component" value="Chromosome"/>
</dbReference>
<evidence type="ECO:0000259" key="8">
    <source>
        <dbReference type="Pfam" id="PF02518"/>
    </source>
</evidence>
<keyword evidence="7" id="KW-0472">Membrane</keyword>
<keyword evidence="5 9" id="KW-0418">Kinase</keyword>